<protein>
    <submittedName>
        <fullName evidence="1">Uncharacterized protein</fullName>
    </submittedName>
</protein>
<evidence type="ECO:0000313" key="2">
    <source>
        <dbReference type="Proteomes" id="UP001431221"/>
    </source>
</evidence>
<dbReference type="EMBL" id="JALNMJ010000047">
    <property type="protein sequence ID" value="MCK7616180.1"/>
    <property type="molecule type" value="Genomic_DNA"/>
</dbReference>
<comment type="caution">
    <text evidence="1">The sequence shown here is derived from an EMBL/GenBank/DDBJ whole genome shotgun (WGS) entry which is preliminary data.</text>
</comment>
<dbReference type="RefSeq" id="WP_248160174.1">
    <property type="nucleotide sequence ID" value="NZ_JALNMJ010000047.1"/>
</dbReference>
<dbReference type="Proteomes" id="UP001431221">
    <property type="component" value="Unassembled WGS sequence"/>
</dbReference>
<organism evidence="1 2">
    <name type="scientific">Roseibium sediminicola</name>
    <dbReference type="NCBI Taxonomy" id="2933272"/>
    <lineage>
        <taxon>Bacteria</taxon>
        <taxon>Pseudomonadati</taxon>
        <taxon>Pseudomonadota</taxon>
        <taxon>Alphaproteobacteria</taxon>
        <taxon>Hyphomicrobiales</taxon>
        <taxon>Stappiaceae</taxon>
        <taxon>Roseibium</taxon>
    </lineage>
</organism>
<gene>
    <name evidence="1" type="ORF">M0H32_28875</name>
</gene>
<evidence type="ECO:0000313" key="1">
    <source>
        <dbReference type="EMBL" id="MCK7616180.1"/>
    </source>
</evidence>
<accession>A0ABT0H540</accession>
<name>A0ABT0H540_9HYPH</name>
<keyword evidence="2" id="KW-1185">Reference proteome</keyword>
<reference evidence="1" key="1">
    <citation type="submission" date="2022-04" db="EMBL/GenBank/DDBJ databases">
        <title>Roseibium sp. CAU 1639 isolated from mud.</title>
        <authorList>
            <person name="Kim W."/>
        </authorList>
    </citation>
    <scope>NUCLEOTIDE SEQUENCE</scope>
    <source>
        <strain evidence="1">CAU 1639</strain>
    </source>
</reference>
<sequence length="235" mass="27446">MISENRLSKSSYRKPKLRYRSQFPTRIDWDNKFPHFVRPDLEKRPTRRPQARKMQQEFLKDKQHYIESLKAFLAEYGIDLQPTEDALQKVGEFFLENADADEESENIHAEWWMFLLLVMLYLGEVAFLLDKSGTLKWDVVNIAPKGMTPNFSYVLDWGDPDMDWGIENQLLDYAYGVISSKSKNPNLFSLLVKEALFLANRTDLPQKYDDMGLDACLELTFDDFRKLKADVGDVA</sequence>
<proteinExistence type="predicted"/>